<dbReference type="Proteomes" id="UP000317093">
    <property type="component" value="Chromosome"/>
</dbReference>
<dbReference type="Gene3D" id="3.30.700.10">
    <property type="entry name" value="Glycoprotein, Type 4 Pilin"/>
    <property type="match status" value="1"/>
</dbReference>
<dbReference type="KEGG" id="knv:Pan216_02140"/>
<evidence type="ECO:0000313" key="3">
    <source>
        <dbReference type="Proteomes" id="UP000317093"/>
    </source>
</evidence>
<dbReference type="InterPro" id="IPR027558">
    <property type="entry name" value="Pre_pil_HX9DG_C"/>
</dbReference>
<dbReference type="RefSeq" id="WP_145263524.1">
    <property type="nucleotide sequence ID" value="NZ_CP036279.1"/>
</dbReference>
<dbReference type="NCBIfam" id="TIGR02532">
    <property type="entry name" value="IV_pilin_GFxxxE"/>
    <property type="match status" value="1"/>
</dbReference>
<dbReference type="EMBL" id="CP036279">
    <property type="protein sequence ID" value="QDU59386.1"/>
    <property type="molecule type" value="Genomic_DNA"/>
</dbReference>
<feature type="domain" description="DUF1559" evidence="1">
    <location>
        <begin position="32"/>
        <end position="292"/>
    </location>
</feature>
<protein>
    <recommendedName>
        <fullName evidence="1">DUF1559 domain-containing protein</fullName>
    </recommendedName>
</protein>
<evidence type="ECO:0000313" key="2">
    <source>
        <dbReference type="EMBL" id="QDU59386.1"/>
    </source>
</evidence>
<dbReference type="InterPro" id="IPR011453">
    <property type="entry name" value="DUF1559"/>
</dbReference>
<dbReference type="AlphaFoldDB" id="A0A518AXE1"/>
<dbReference type="Pfam" id="PF07596">
    <property type="entry name" value="SBP_bac_10"/>
    <property type="match status" value="1"/>
</dbReference>
<dbReference type="PANTHER" id="PTHR30093:SF2">
    <property type="entry name" value="TYPE II SECRETION SYSTEM PROTEIN H"/>
    <property type="match status" value="1"/>
</dbReference>
<accession>A0A518AXE1</accession>
<keyword evidence="3" id="KW-1185">Reference proteome</keyword>
<sequence length="311" mass="33079">MTPRRRAFTLVELLVVIAIIGVLVGLLLPAVQQAREGARRTQCKNQLKQLGLAILDYHSSHGLFPIGAGNTGRQCPNGASGGGLTGGQFTSGRAGWSVLILPQLDQIARYDEFNFEEPFMGLFCCGYPTTGVNVPYQQEPLPLFLCPSKAHQGAESYTTDYSAVMGGGTDSDVQCHGTPGPRNYFNNGIFYANSSTKIGDVADGTTKTFMLAENIFLNHSTSDAWSWASTARPGGTYSTIGPITAAVSSINVKDTTLNSVSMSQRTFASAHPGGAHAVMADGSVHFLNENLNLNVFRSLGIKNDDLPLGGL</sequence>
<dbReference type="OrthoDB" id="9815856at2"/>
<proteinExistence type="predicted"/>
<reference evidence="2 3" key="1">
    <citation type="submission" date="2019-02" db="EMBL/GenBank/DDBJ databases">
        <title>Deep-cultivation of Planctomycetes and their phenomic and genomic characterization uncovers novel biology.</title>
        <authorList>
            <person name="Wiegand S."/>
            <person name="Jogler M."/>
            <person name="Boedeker C."/>
            <person name="Pinto D."/>
            <person name="Vollmers J."/>
            <person name="Rivas-Marin E."/>
            <person name="Kohn T."/>
            <person name="Peeters S.H."/>
            <person name="Heuer A."/>
            <person name="Rast P."/>
            <person name="Oberbeckmann S."/>
            <person name="Bunk B."/>
            <person name="Jeske O."/>
            <person name="Meyerdierks A."/>
            <person name="Storesund J.E."/>
            <person name="Kallscheuer N."/>
            <person name="Luecker S."/>
            <person name="Lage O.M."/>
            <person name="Pohl T."/>
            <person name="Merkel B.J."/>
            <person name="Hornburger P."/>
            <person name="Mueller R.-W."/>
            <person name="Bruemmer F."/>
            <person name="Labrenz M."/>
            <person name="Spormann A.M."/>
            <person name="Op den Camp H."/>
            <person name="Overmann J."/>
            <person name="Amann R."/>
            <person name="Jetten M.S.M."/>
            <person name="Mascher T."/>
            <person name="Medema M.H."/>
            <person name="Devos D.P."/>
            <person name="Kaster A.-K."/>
            <person name="Ovreas L."/>
            <person name="Rohde M."/>
            <person name="Galperin M.Y."/>
            <person name="Jogler C."/>
        </authorList>
    </citation>
    <scope>NUCLEOTIDE SEQUENCE [LARGE SCALE GENOMIC DNA]</scope>
    <source>
        <strain evidence="2 3">Pan216</strain>
    </source>
</reference>
<dbReference type="InterPro" id="IPR012902">
    <property type="entry name" value="N_methyl_site"/>
</dbReference>
<evidence type="ECO:0000259" key="1">
    <source>
        <dbReference type="Pfam" id="PF07596"/>
    </source>
</evidence>
<organism evidence="2 3">
    <name type="scientific">Kolteria novifilia</name>
    <dbReference type="NCBI Taxonomy" id="2527975"/>
    <lineage>
        <taxon>Bacteria</taxon>
        <taxon>Pseudomonadati</taxon>
        <taxon>Planctomycetota</taxon>
        <taxon>Planctomycetia</taxon>
        <taxon>Kolteriales</taxon>
        <taxon>Kolteriaceae</taxon>
        <taxon>Kolteria</taxon>
    </lineage>
</organism>
<dbReference type="NCBIfam" id="TIGR04294">
    <property type="entry name" value="pre_pil_HX9DG"/>
    <property type="match status" value="1"/>
</dbReference>
<dbReference type="SUPFAM" id="SSF54523">
    <property type="entry name" value="Pili subunits"/>
    <property type="match status" value="1"/>
</dbReference>
<dbReference type="InterPro" id="IPR045584">
    <property type="entry name" value="Pilin-like"/>
</dbReference>
<gene>
    <name evidence="2" type="ORF">Pan216_02140</name>
</gene>
<name>A0A518AXE1_9BACT</name>
<dbReference type="PANTHER" id="PTHR30093">
    <property type="entry name" value="GENERAL SECRETION PATHWAY PROTEIN G"/>
    <property type="match status" value="1"/>
</dbReference>
<dbReference type="Pfam" id="PF07963">
    <property type="entry name" value="N_methyl"/>
    <property type="match status" value="1"/>
</dbReference>